<feature type="transmembrane region" description="Helical" evidence="8">
    <location>
        <begin position="166"/>
        <end position="185"/>
    </location>
</feature>
<evidence type="ECO:0000256" key="2">
    <source>
        <dbReference type="ARBA" id="ARBA00010992"/>
    </source>
</evidence>
<sequence length="558" mass="61715">MALNRPKYFQKHGVANRLEKRSLLIAVNCVAALSIFFFGYDQGVMGGVNTARNYAQLMGFGHFDEADGLVKVDRPLLQGGIVAVYYLPGTLVGALWGGWLGDRYGRIATIGIASVWAIVGATLQCSAQSANWMFCARVFNGIGTGILNAITPVWATETASHTSRGAFVSIEFTLNIFGVVVAYWIEYGTSFYGDGTSSFIWRFPIAFQIVPLIGLFIVVWFMPESPRWLVKVGRDEEARFILGRLRGEEDGIADAEFQDIQNVVRLEHDNSQSTSYFAMFFGIKQGKLHTARRVQLVIWLQILQEWIGIAGITIYGPEIFTIAGIAAADRQWVSGLNNITYMLATLICVFTLDRIGRRWTLYWGAVGQGICCFCAGGLSYATQIATGSHKTHVGGAAVFFVYLYTAIFGATWLTVPWLYPAEIFPLQVRAKGNAWGVVGWSIGNGWCVLLLPTIFAALNEKTLYIFGGVNVLSILVVWALYPETNQRTLEEMNLVFASDSIWNWEAEKNFARLAEQNPNLVQAARAGSLTIDPETGLPAIGHKQNGERRMSLITEKQV</sequence>
<comment type="subcellular location">
    <subcellularLocation>
        <location evidence="1">Membrane</location>
        <topology evidence="1">Multi-pass membrane protein</topology>
    </subcellularLocation>
</comment>
<dbReference type="InterPro" id="IPR003663">
    <property type="entry name" value="Sugar/inositol_transpt"/>
</dbReference>
<dbReference type="InterPro" id="IPR050360">
    <property type="entry name" value="MFS_Sugar_Transporters"/>
</dbReference>
<evidence type="ECO:0000256" key="4">
    <source>
        <dbReference type="ARBA" id="ARBA00022692"/>
    </source>
</evidence>
<feature type="transmembrane region" description="Helical" evidence="8">
    <location>
        <begin position="104"/>
        <end position="124"/>
    </location>
</feature>
<name>A0AAN7T937_9PEZI</name>
<evidence type="ECO:0000313" key="11">
    <source>
        <dbReference type="Proteomes" id="UP001310890"/>
    </source>
</evidence>
<evidence type="ECO:0000256" key="7">
    <source>
        <dbReference type="RuleBase" id="RU003346"/>
    </source>
</evidence>
<evidence type="ECO:0000313" key="10">
    <source>
        <dbReference type="EMBL" id="KAK5107344.1"/>
    </source>
</evidence>
<evidence type="ECO:0000256" key="3">
    <source>
        <dbReference type="ARBA" id="ARBA00022448"/>
    </source>
</evidence>
<evidence type="ECO:0000256" key="5">
    <source>
        <dbReference type="ARBA" id="ARBA00022989"/>
    </source>
</evidence>
<evidence type="ECO:0000259" key="9">
    <source>
        <dbReference type="PROSITE" id="PS50850"/>
    </source>
</evidence>
<organism evidence="10 11">
    <name type="scientific">Meristemomyces frigidus</name>
    <dbReference type="NCBI Taxonomy" id="1508187"/>
    <lineage>
        <taxon>Eukaryota</taxon>
        <taxon>Fungi</taxon>
        <taxon>Dikarya</taxon>
        <taxon>Ascomycota</taxon>
        <taxon>Pezizomycotina</taxon>
        <taxon>Dothideomycetes</taxon>
        <taxon>Dothideomycetidae</taxon>
        <taxon>Mycosphaerellales</taxon>
        <taxon>Teratosphaeriaceae</taxon>
        <taxon>Meristemomyces</taxon>
    </lineage>
</organism>
<feature type="transmembrane region" description="Helical" evidence="8">
    <location>
        <begin position="76"/>
        <end position="97"/>
    </location>
</feature>
<dbReference type="InterPro" id="IPR036259">
    <property type="entry name" value="MFS_trans_sf"/>
</dbReference>
<dbReference type="EMBL" id="JAVRRL010000126">
    <property type="protein sequence ID" value="KAK5107344.1"/>
    <property type="molecule type" value="Genomic_DNA"/>
</dbReference>
<keyword evidence="5 8" id="KW-1133">Transmembrane helix</keyword>
<dbReference type="FunFam" id="1.20.1250.20:FF:000090">
    <property type="entry name" value="MFS sugar transporter, putative"/>
    <property type="match status" value="1"/>
</dbReference>
<feature type="transmembrane region" description="Helical" evidence="8">
    <location>
        <begin position="463"/>
        <end position="481"/>
    </location>
</feature>
<keyword evidence="3 7" id="KW-0813">Transport</keyword>
<dbReference type="SUPFAM" id="SSF103473">
    <property type="entry name" value="MFS general substrate transporter"/>
    <property type="match status" value="1"/>
</dbReference>
<gene>
    <name evidence="10" type="ORF">LTR62_001360</name>
</gene>
<feature type="transmembrane region" description="Helical" evidence="8">
    <location>
        <begin position="434"/>
        <end position="457"/>
    </location>
</feature>
<evidence type="ECO:0000256" key="8">
    <source>
        <dbReference type="SAM" id="Phobius"/>
    </source>
</evidence>
<dbReference type="GO" id="GO:0005351">
    <property type="term" value="F:carbohydrate:proton symporter activity"/>
    <property type="evidence" value="ECO:0007669"/>
    <property type="project" value="TreeGrafter"/>
</dbReference>
<dbReference type="Gene3D" id="1.20.1250.20">
    <property type="entry name" value="MFS general substrate transporter like domains"/>
    <property type="match status" value="1"/>
</dbReference>
<accession>A0AAN7T937</accession>
<keyword evidence="4 8" id="KW-0812">Transmembrane</keyword>
<dbReference type="Pfam" id="PF00083">
    <property type="entry name" value="Sugar_tr"/>
    <property type="match status" value="1"/>
</dbReference>
<feature type="domain" description="Major facilitator superfamily (MFS) profile" evidence="9">
    <location>
        <begin position="27"/>
        <end position="485"/>
    </location>
</feature>
<feature type="transmembrane region" description="Helical" evidence="8">
    <location>
        <begin position="21"/>
        <end position="40"/>
    </location>
</feature>
<protein>
    <recommendedName>
        <fullName evidence="9">Major facilitator superfamily (MFS) profile domain-containing protein</fullName>
    </recommendedName>
</protein>
<evidence type="ECO:0000256" key="1">
    <source>
        <dbReference type="ARBA" id="ARBA00004141"/>
    </source>
</evidence>
<feature type="transmembrane region" description="Helical" evidence="8">
    <location>
        <begin position="335"/>
        <end position="352"/>
    </location>
</feature>
<dbReference type="Proteomes" id="UP001310890">
    <property type="component" value="Unassembled WGS sequence"/>
</dbReference>
<dbReference type="InterPro" id="IPR020846">
    <property type="entry name" value="MFS_dom"/>
</dbReference>
<keyword evidence="6 8" id="KW-0472">Membrane</keyword>
<feature type="transmembrane region" description="Helical" evidence="8">
    <location>
        <begin position="393"/>
        <end position="413"/>
    </location>
</feature>
<dbReference type="PANTHER" id="PTHR48022:SF78">
    <property type="entry name" value="MONOSACCHARIDE TRANSPORTER, PUTATIVE (AFU_ORTHOLOGUE AFUA_2G02110)-RELATED"/>
    <property type="match status" value="1"/>
</dbReference>
<dbReference type="InterPro" id="IPR005828">
    <property type="entry name" value="MFS_sugar_transport-like"/>
</dbReference>
<proteinExistence type="inferred from homology"/>
<dbReference type="PROSITE" id="PS50850">
    <property type="entry name" value="MFS"/>
    <property type="match status" value="1"/>
</dbReference>
<comment type="similarity">
    <text evidence="2 7">Belongs to the major facilitator superfamily. Sugar transporter (TC 2.A.1.1) family.</text>
</comment>
<dbReference type="PANTHER" id="PTHR48022">
    <property type="entry name" value="PLASTIDIC GLUCOSE TRANSPORTER 4"/>
    <property type="match status" value="1"/>
</dbReference>
<feature type="transmembrane region" description="Helical" evidence="8">
    <location>
        <begin position="205"/>
        <end position="222"/>
    </location>
</feature>
<feature type="transmembrane region" description="Helical" evidence="8">
    <location>
        <begin position="359"/>
        <end position="381"/>
    </location>
</feature>
<dbReference type="NCBIfam" id="TIGR00879">
    <property type="entry name" value="SP"/>
    <property type="match status" value="1"/>
</dbReference>
<feature type="transmembrane region" description="Helical" evidence="8">
    <location>
        <begin position="130"/>
        <end position="154"/>
    </location>
</feature>
<dbReference type="PRINTS" id="PR00171">
    <property type="entry name" value="SUGRTRNSPORT"/>
</dbReference>
<evidence type="ECO:0000256" key="6">
    <source>
        <dbReference type="ARBA" id="ARBA00023136"/>
    </source>
</evidence>
<dbReference type="AlphaFoldDB" id="A0AAN7T937"/>
<comment type="caution">
    <text evidence="10">The sequence shown here is derived from an EMBL/GenBank/DDBJ whole genome shotgun (WGS) entry which is preliminary data.</text>
</comment>
<reference evidence="10" key="1">
    <citation type="submission" date="2023-08" db="EMBL/GenBank/DDBJ databases">
        <title>Black Yeasts Isolated from many extreme environments.</title>
        <authorList>
            <person name="Coleine C."/>
            <person name="Stajich J.E."/>
            <person name="Selbmann L."/>
        </authorList>
    </citation>
    <scope>NUCLEOTIDE SEQUENCE</scope>
    <source>
        <strain evidence="10">CCFEE 5401</strain>
    </source>
</reference>
<dbReference type="GO" id="GO:0016020">
    <property type="term" value="C:membrane"/>
    <property type="evidence" value="ECO:0007669"/>
    <property type="project" value="UniProtKB-SubCell"/>
</dbReference>